<keyword evidence="3" id="KW-1185">Reference proteome</keyword>
<dbReference type="HOGENOM" id="CLU_504173_0_0_0"/>
<gene>
    <name evidence="2" type="ordered locus">PSMK_28030</name>
</gene>
<dbReference type="AlphaFoldDB" id="I0II74"/>
<dbReference type="STRING" id="1142394.PSMK_28030"/>
<dbReference type="RefSeq" id="WP_014438172.1">
    <property type="nucleotide sequence ID" value="NC_017080.1"/>
</dbReference>
<dbReference type="KEGG" id="phm:PSMK_28030"/>
<feature type="region of interest" description="Disordered" evidence="1">
    <location>
        <begin position="132"/>
        <end position="151"/>
    </location>
</feature>
<evidence type="ECO:0000313" key="3">
    <source>
        <dbReference type="Proteomes" id="UP000007881"/>
    </source>
</evidence>
<dbReference type="OrthoDB" id="239917at2"/>
<sequence length="540" mass="55549">MRRAGATLVELVLALGISSVLLLGMSSALLVAVRTVPAPDGPAEAERRAGDAAARLASELAVALVVTPQGASDVTLALPDRDGDGLPESVRWWRENEPGAPLQRRWNGGPIEEASGPLDAFTLLPSVRTLSLPQPGVPERGEEEPLGGFGDTEDERTVRAVAGFAVPLLPTLPADAVAWELCALRLRLEHIHSTGVLDLRIRRWAGDRPAGPVLAGVQLGRSDMDHHMTWETLAFAADGGALRVPAGVGLVATLQTAEVSPEDAAVFETGDADANFADGLFTSTDGGSTWTRVQAARARHELRGRAWTPGPAWSHDRSLLGPATLRLGVAGSRDVVAVATPAPGVVASGWRRRTDFAAAPHLLDLDADGVPDFGGGLPPNAVASGVLDVRDGAGFSLGGVAAGLPGPTLLRLRLRDRTAGDGGGGVEVRFGRLGAEAARVAVHVRRDAEGQRIRFSSPGSGDAAGGWHGVGLPGGSWADVTLVLDPDHERVSVAVNGASVGTLPVERSAVDADDFRFASSATGVELDVLDATGGAAGGGA</sequence>
<evidence type="ECO:0000256" key="1">
    <source>
        <dbReference type="SAM" id="MobiDB-lite"/>
    </source>
</evidence>
<dbReference type="EMBL" id="AP012338">
    <property type="protein sequence ID" value="BAM04962.1"/>
    <property type="molecule type" value="Genomic_DNA"/>
</dbReference>
<name>I0II74_PHYMF</name>
<evidence type="ECO:0000313" key="2">
    <source>
        <dbReference type="EMBL" id="BAM04962.1"/>
    </source>
</evidence>
<reference evidence="2 3" key="1">
    <citation type="submission" date="2012-02" db="EMBL/GenBank/DDBJ databases">
        <title>Complete genome sequence of Phycisphaera mikurensis NBRC 102666.</title>
        <authorList>
            <person name="Ankai A."/>
            <person name="Hosoyama A."/>
            <person name="Terui Y."/>
            <person name="Sekine M."/>
            <person name="Fukai R."/>
            <person name="Kato Y."/>
            <person name="Nakamura S."/>
            <person name="Yamada-Narita S."/>
            <person name="Kawakoshi A."/>
            <person name="Fukunaga Y."/>
            <person name="Yamazaki S."/>
            <person name="Fujita N."/>
        </authorList>
    </citation>
    <scope>NUCLEOTIDE SEQUENCE [LARGE SCALE GENOMIC DNA]</scope>
    <source>
        <strain evidence="3">NBRC 102666 / KCTC 22515 / FYK2301M01</strain>
    </source>
</reference>
<protein>
    <submittedName>
        <fullName evidence="2">Uncharacterized protein</fullName>
    </submittedName>
</protein>
<organism evidence="2 3">
    <name type="scientific">Phycisphaera mikurensis (strain NBRC 102666 / KCTC 22515 / FYK2301M01)</name>
    <dbReference type="NCBI Taxonomy" id="1142394"/>
    <lineage>
        <taxon>Bacteria</taxon>
        <taxon>Pseudomonadati</taxon>
        <taxon>Planctomycetota</taxon>
        <taxon>Phycisphaerae</taxon>
        <taxon>Phycisphaerales</taxon>
        <taxon>Phycisphaeraceae</taxon>
        <taxon>Phycisphaera</taxon>
    </lineage>
</organism>
<accession>I0II74</accession>
<proteinExistence type="predicted"/>
<dbReference type="Proteomes" id="UP000007881">
    <property type="component" value="Chromosome"/>
</dbReference>